<dbReference type="VEuPathDB" id="FungiDB:PGTG_00188"/>
<dbReference type="Proteomes" id="UP000008783">
    <property type="component" value="Unassembled WGS sequence"/>
</dbReference>
<dbReference type="HOGENOM" id="CLU_1886761_0_0_1"/>
<dbReference type="InParanoid" id="E3JQF3"/>
<organism evidence="1 2">
    <name type="scientific">Puccinia graminis f. sp. tritici (strain CRL 75-36-700-3 / race SCCL)</name>
    <name type="common">Black stem rust fungus</name>
    <dbReference type="NCBI Taxonomy" id="418459"/>
    <lineage>
        <taxon>Eukaryota</taxon>
        <taxon>Fungi</taxon>
        <taxon>Dikarya</taxon>
        <taxon>Basidiomycota</taxon>
        <taxon>Pucciniomycotina</taxon>
        <taxon>Pucciniomycetes</taxon>
        <taxon>Pucciniales</taxon>
        <taxon>Pucciniaceae</taxon>
        <taxon>Puccinia</taxon>
    </lineage>
</organism>
<reference key="1">
    <citation type="submission" date="2007-01" db="EMBL/GenBank/DDBJ databases">
        <title>The Genome Sequence of Puccinia graminis f. sp. tritici Strain CRL 75-36-700-3.</title>
        <authorList>
            <consortium name="The Broad Institute Genome Sequencing Platform"/>
            <person name="Birren B."/>
            <person name="Lander E."/>
            <person name="Galagan J."/>
            <person name="Nusbaum C."/>
            <person name="Devon K."/>
            <person name="Cuomo C."/>
            <person name="Jaffe D."/>
            <person name="Butler J."/>
            <person name="Alvarez P."/>
            <person name="Gnerre S."/>
            <person name="Grabherr M."/>
            <person name="Mauceli E."/>
            <person name="Brockman W."/>
            <person name="Young S."/>
            <person name="LaButti K."/>
            <person name="Sykes S."/>
            <person name="DeCaprio D."/>
            <person name="Crawford M."/>
            <person name="Koehrsen M."/>
            <person name="Engels R."/>
            <person name="Montgomery P."/>
            <person name="Pearson M."/>
            <person name="Howarth C."/>
            <person name="Larson L."/>
            <person name="White J."/>
            <person name="Zeng Q."/>
            <person name="Kodira C."/>
            <person name="Yandava C."/>
            <person name="Alvarado L."/>
            <person name="O'Leary S."/>
            <person name="Szabo L."/>
            <person name="Dean R."/>
            <person name="Schein J."/>
        </authorList>
    </citation>
    <scope>NUCLEOTIDE SEQUENCE</scope>
    <source>
        <strain>CRL 75-36-700-3</strain>
    </source>
</reference>
<evidence type="ECO:0000313" key="1">
    <source>
        <dbReference type="EMBL" id="EFP74232.1"/>
    </source>
</evidence>
<reference evidence="2" key="2">
    <citation type="journal article" date="2011" name="Proc. Natl. Acad. Sci. U.S.A.">
        <title>Obligate biotrophy features unraveled by the genomic analysis of rust fungi.</title>
        <authorList>
            <person name="Duplessis S."/>
            <person name="Cuomo C.A."/>
            <person name="Lin Y.-C."/>
            <person name="Aerts A."/>
            <person name="Tisserant E."/>
            <person name="Veneault-Fourrey C."/>
            <person name="Joly D.L."/>
            <person name="Hacquard S."/>
            <person name="Amselem J."/>
            <person name="Cantarel B.L."/>
            <person name="Chiu R."/>
            <person name="Coutinho P.M."/>
            <person name="Feau N."/>
            <person name="Field M."/>
            <person name="Frey P."/>
            <person name="Gelhaye E."/>
            <person name="Goldberg J."/>
            <person name="Grabherr M.G."/>
            <person name="Kodira C.D."/>
            <person name="Kohler A."/>
            <person name="Kuees U."/>
            <person name="Lindquist E.A."/>
            <person name="Lucas S.M."/>
            <person name="Mago R."/>
            <person name="Mauceli E."/>
            <person name="Morin E."/>
            <person name="Murat C."/>
            <person name="Pangilinan J.L."/>
            <person name="Park R."/>
            <person name="Pearson M."/>
            <person name="Quesneville H."/>
            <person name="Rouhier N."/>
            <person name="Sakthikumar S."/>
            <person name="Salamov A.A."/>
            <person name="Schmutz J."/>
            <person name="Selles B."/>
            <person name="Shapiro H."/>
            <person name="Tanguay P."/>
            <person name="Tuskan G.A."/>
            <person name="Henrissat B."/>
            <person name="Van de Peer Y."/>
            <person name="Rouze P."/>
            <person name="Ellis J.G."/>
            <person name="Dodds P.N."/>
            <person name="Schein J.E."/>
            <person name="Zhong S."/>
            <person name="Hamelin R.C."/>
            <person name="Grigoriev I.V."/>
            <person name="Szabo L.J."/>
            <person name="Martin F."/>
        </authorList>
    </citation>
    <scope>NUCLEOTIDE SEQUENCE [LARGE SCALE GENOMIC DNA]</scope>
    <source>
        <strain evidence="2">CRL 75-36-700-3 / race SCCL</strain>
    </source>
</reference>
<protein>
    <submittedName>
        <fullName evidence="1">Uncharacterized protein</fullName>
    </submittedName>
</protein>
<proteinExistence type="predicted"/>
<dbReference type="KEGG" id="pgr:PGTG_00188"/>
<accession>E3JQF3</accession>
<dbReference type="AlphaFoldDB" id="E3JQF3"/>
<keyword evidence="2" id="KW-1185">Reference proteome</keyword>
<dbReference type="OrthoDB" id="10511416at2759"/>
<dbReference type="GeneID" id="10527539"/>
<sequence>MDDFPSTSAVWKVSQRTPPAALWIACVCSVSSVCFPHMLKQTGQSFVQGALLPPQRVSQSRFRALKFKFLCKNQEYLDLDQLLGGSQIQREVLQWTTSHQHLRVSQGRIRALKFKFLCKNQEFLGLDQLLQGSQI</sequence>
<evidence type="ECO:0000313" key="2">
    <source>
        <dbReference type="Proteomes" id="UP000008783"/>
    </source>
</evidence>
<dbReference type="EMBL" id="DS178262">
    <property type="protein sequence ID" value="EFP74232.1"/>
    <property type="molecule type" value="Genomic_DNA"/>
</dbReference>
<name>E3JQF3_PUCGT</name>
<dbReference type="RefSeq" id="XP_003307238.1">
    <property type="nucleotide sequence ID" value="XM_003307190.1"/>
</dbReference>
<gene>
    <name evidence="1" type="ORF">PGTG_00188</name>
</gene>